<name>X1MXE0_9ZZZZ</name>
<feature type="region of interest" description="Disordered" evidence="1">
    <location>
        <begin position="1"/>
        <end position="21"/>
    </location>
</feature>
<feature type="non-terminal residue" evidence="2">
    <location>
        <position position="106"/>
    </location>
</feature>
<dbReference type="AlphaFoldDB" id="X1MXE0"/>
<sequence>MLRCTPSSHQQGLSPSKKGRGDADVLYVKAVENIDGNWTFHVTVSHPDKGWDDYADGWDVATPDGTVIKPESSAKFTRTLLHPHVNEQPFTRSQSGIIIPTGVTNV</sequence>
<comment type="caution">
    <text evidence="2">The sequence shown here is derived from an EMBL/GenBank/DDBJ whole genome shotgun (WGS) entry which is preliminary data.</text>
</comment>
<feature type="compositionally biased region" description="Polar residues" evidence="1">
    <location>
        <begin position="1"/>
        <end position="14"/>
    </location>
</feature>
<dbReference type="EMBL" id="BARV01014747">
    <property type="protein sequence ID" value="GAI22686.1"/>
    <property type="molecule type" value="Genomic_DNA"/>
</dbReference>
<protein>
    <submittedName>
        <fullName evidence="2">Uncharacterized protein</fullName>
    </submittedName>
</protein>
<evidence type="ECO:0000313" key="2">
    <source>
        <dbReference type="EMBL" id="GAI22686.1"/>
    </source>
</evidence>
<accession>X1MXE0</accession>
<reference evidence="2" key="1">
    <citation type="journal article" date="2014" name="Front. Microbiol.">
        <title>High frequency of phylogenetically diverse reductive dehalogenase-homologous genes in deep subseafloor sedimentary metagenomes.</title>
        <authorList>
            <person name="Kawai M."/>
            <person name="Futagami T."/>
            <person name="Toyoda A."/>
            <person name="Takaki Y."/>
            <person name="Nishi S."/>
            <person name="Hori S."/>
            <person name="Arai W."/>
            <person name="Tsubouchi T."/>
            <person name="Morono Y."/>
            <person name="Uchiyama I."/>
            <person name="Ito T."/>
            <person name="Fujiyama A."/>
            <person name="Inagaki F."/>
            <person name="Takami H."/>
        </authorList>
    </citation>
    <scope>NUCLEOTIDE SEQUENCE</scope>
    <source>
        <strain evidence="2">Expedition CK06-06</strain>
    </source>
</reference>
<evidence type="ECO:0000256" key="1">
    <source>
        <dbReference type="SAM" id="MobiDB-lite"/>
    </source>
</evidence>
<proteinExistence type="predicted"/>
<organism evidence="2">
    <name type="scientific">marine sediment metagenome</name>
    <dbReference type="NCBI Taxonomy" id="412755"/>
    <lineage>
        <taxon>unclassified sequences</taxon>
        <taxon>metagenomes</taxon>
        <taxon>ecological metagenomes</taxon>
    </lineage>
</organism>
<gene>
    <name evidence="2" type="ORF">S06H3_25598</name>
</gene>